<dbReference type="Proteomes" id="UP000076927">
    <property type="component" value="Chromosome"/>
</dbReference>
<dbReference type="EMBL" id="CP011388">
    <property type="protein sequence ID" value="ANE46077.1"/>
    <property type="molecule type" value="Genomic_DNA"/>
</dbReference>
<dbReference type="PANTHER" id="PTHR20883">
    <property type="entry name" value="PHYTANOYL-COA DIOXYGENASE DOMAIN CONTAINING 1"/>
    <property type="match status" value="1"/>
</dbReference>
<dbReference type="RefSeq" id="WP_068605477.1">
    <property type="nucleotide sequence ID" value="NZ_CP011388.1"/>
</dbReference>
<dbReference type="PANTHER" id="PTHR20883:SF46">
    <property type="entry name" value="PHYTANOYL-COA HYDROXYLASE"/>
    <property type="match status" value="1"/>
</dbReference>
<reference evidence="1 2" key="1">
    <citation type="submission" date="2015-01" db="EMBL/GenBank/DDBJ databases">
        <title>Paenibacillus swuensis/DY6/whole genome sequencing.</title>
        <authorList>
            <person name="Kim M.K."/>
            <person name="Srinivasan S."/>
            <person name="Lee J.-J."/>
        </authorList>
    </citation>
    <scope>NUCLEOTIDE SEQUENCE [LARGE SCALE GENOMIC DNA]</scope>
    <source>
        <strain evidence="1 2">DY6</strain>
    </source>
</reference>
<keyword evidence="2" id="KW-1185">Reference proteome</keyword>
<protein>
    <recommendedName>
        <fullName evidence="3">Phytanoyl-CoA dioxygenase</fullName>
    </recommendedName>
</protein>
<accession>A0A172TGR9</accession>
<dbReference type="STRING" id="1178515.SY83_07030"/>
<proteinExistence type="predicted"/>
<dbReference type="Gene3D" id="2.60.120.620">
    <property type="entry name" value="q2cbj1_9rhob like domain"/>
    <property type="match status" value="1"/>
</dbReference>
<dbReference type="KEGG" id="pswu:SY83_07030"/>
<dbReference type="Pfam" id="PF05721">
    <property type="entry name" value="PhyH"/>
    <property type="match status" value="1"/>
</dbReference>
<dbReference type="OrthoDB" id="9814777at2"/>
<sequence length="275" mass="31069">MSVELTPEEISSRLYRYDRIAHKYARPEEVTSDHLKEYSVNGFLAIEEVLHMTEVQDATNALMEMIFVDSKGAALQFVKPVSELKTDEERESAVRKVTNFVENDERLKRIAYHPEILQKVEMILGEKPKLVQEMALLKPPMGGGEKPWHQDMAYGNLAFNKPVVGVWIALDEAELDNGCMHVLLGSHAEGATPHYAIRDWQLCDSGIAVEKDVAVPLKSGGLMFFHGLLKHGTPYNLSPKRRRALQFHYAGESATKLPPKEYKRVFTNEMTGAEC</sequence>
<dbReference type="AlphaFoldDB" id="A0A172TGR9"/>
<dbReference type="InterPro" id="IPR008775">
    <property type="entry name" value="Phytyl_CoA_dOase-like"/>
</dbReference>
<evidence type="ECO:0000313" key="2">
    <source>
        <dbReference type="Proteomes" id="UP000076927"/>
    </source>
</evidence>
<dbReference type="SUPFAM" id="SSF51197">
    <property type="entry name" value="Clavaminate synthase-like"/>
    <property type="match status" value="1"/>
</dbReference>
<evidence type="ECO:0000313" key="1">
    <source>
        <dbReference type="EMBL" id="ANE46077.1"/>
    </source>
</evidence>
<dbReference type="GO" id="GO:0005506">
    <property type="term" value="F:iron ion binding"/>
    <property type="evidence" value="ECO:0007669"/>
    <property type="project" value="UniProtKB-ARBA"/>
</dbReference>
<dbReference type="GO" id="GO:0016706">
    <property type="term" value="F:2-oxoglutarate-dependent dioxygenase activity"/>
    <property type="evidence" value="ECO:0007669"/>
    <property type="project" value="UniProtKB-ARBA"/>
</dbReference>
<organism evidence="1 2">
    <name type="scientific">Paenibacillus swuensis</name>
    <dbReference type="NCBI Taxonomy" id="1178515"/>
    <lineage>
        <taxon>Bacteria</taxon>
        <taxon>Bacillati</taxon>
        <taxon>Bacillota</taxon>
        <taxon>Bacilli</taxon>
        <taxon>Bacillales</taxon>
        <taxon>Paenibacillaceae</taxon>
        <taxon>Paenibacillus</taxon>
    </lineage>
</organism>
<name>A0A172TGR9_9BACL</name>
<evidence type="ECO:0008006" key="3">
    <source>
        <dbReference type="Google" id="ProtNLM"/>
    </source>
</evidence>
<dbReference type="PATRIC" id="fig|1178515.4.peg.1400"/>
<gene>
    <name evidence="1" type="ORF">SY83_07030</name>
</gene>